<dbReference type="Pfam" id="PF04255">
    <property type="entry name" value="DUF433"/>
    <property type="match status" value="1"/>
</dbReference>
<dbReference type="InterPro" id="IPR007367">
    <property type="entry name" value="DUF433"/>
</dbReference>
<evidence type="ECO:0008006" key="3">
    <source>
        <dbReference type="Google" id="ProtNLM"/>
    </source>
</evidence>
<gene>
    <name evidence="1" type="ORF">FrCorBMG51_10550</name>
</gene>
<accession>A0ABR5F491</accession>
<sequence length="235" mass="26001">MRHDAGMGITVLDREVYSMGEAARVLGVRPARLRGWIDGYSRGGSVYEPVIRPERTGEEAVTWGEFVEAGYLREYRIRHRVSLQRLRPVVQLLRERLGVPYPLAHARPYVANRELVLEVQDETGIDRDLAMVVIRNGQLVLAPGAAAFVEKVEFAPGDGEVLRIHPDDRSSPVVVDPLRSFGAPAVHGIRTENLYDLFAAGDSVAEIADGYNIAVSDVEAAIRYESRIKGQENAA</sequence>
<evidence type="ECO:0000313" key="1">
    <source>
        <dbReference type="EMBL" id="KLL11503.1"/>
    </source>
</evidence>
<dbReference type="Proteomes" id="UP000035425">
    <property type="component" value="Unassembled WGS sequence"/>
</dbReference>
<keyword evidence="2" id="KW-1185">Reference proteome</keyword>
<comment type="caution">
    <text evidence="1">The sequence shown here is derived from an EMBL/GenBank/DDBJ whole genome shotgun (WGS) entry which is preliminary data.</text>
</comment>
<evidence type="ECO:0000313" key="2">
    <source>
        <dbReference type="Proteomes" id="UP000035425"/>
    </source>
</evidence>
<dbReference type="EMBL" id="JWIO01000014">
    <property type="protein sequence ID" value="KLL11503.1"/>
    <property type="molecule type" value="Genomic_DNA"/>
</dbReference>
<organism evidence="1 2">
    <name type="scientific">Protofrankia coriariae</name>
    <dbReference type="NCBI Taxonomy" id="1562887"/>
    <lineage>
        <taxon>Bacteria</taxon>
        <taxon>Bacillati</taxon>
        <taxon>Actinomycetota</taxon>
        <taxon>Actinomycetes</taxon>
        <taxon>Frankiales</taxon>
        <taxon>Frankiaceae</taxon>
        <taxon>Protofrankia</taxon>
    </lineage>
</organism>
<name>A0ABR5F491_9ACTN</name>
<proteinExistence type="predicted"/>
<protein>
    <recommendedName>
        <fullName evidence="3">DUF433 domain-containing protein</fullName>
    </recommendedName>
</protein>
<reference evidence="1 2" key="1">
    <citation type="submission" date="2014-12" db="EMBL/GenBank/DDBJ databases">
        <title>Frankia sp. BMG5.1 draft genome.</title>
        <authorList>
            <person name="Gtari M."/>
            <person name="Ghodhbane-Gtari F."/>
            <person name="Nouioui I."/>
            <person name="Ktari A."/>
            <person name="Hezbri K."/>
            <person name="Mimouni W."/>
            <person name="Sbissi I."/>
            <person name="Ayari A."/>
            <person name="Yamanaka T."/>
            <person name="Normand P."/>
            <person name="Tisa L.S."/>
            <person name="Boudabous A."/>
        </authorList>
    </citation>
    <scope>NUCLEOTIDE SEQUENCE [LARGE SCALE GENOMIC DNA]</scope>
    <source>
        <strain evidence="1 2">BMG5.1</strain>
    </source>
</reference>